<evidence type="ECO:0000313" key="3">
    <source>
        <dbReference type="Proteomes" id="UP000271626"/>
    </source>
</evidence>
<dbReference type="InterPro" id="IPR001763">
    <property type="entry name" value="Rhodanese-like_dom"/>
</dbReference>
<dbReference type="AlphaFoldDB" id="A0A3P8MA93"/>
<dbReference type="InterPro" id="IPR044240">
    <property type="entry name" value="STR4-like"/>
</dbReference>
<name>A0A3P8MA93_TSUPA</name>
<dbReference type="PANTHER" id="PTHR47377">
    <property type="entry name" value="RHODANESE-LIKE DOMAIN-CONTAINING PROTEIN 4, CHLOROPLASTIC"/>
    <property type="match status" value="1"/>
</dbReference>
<dbReference type="EMBL" id="LR131273">
    <property type="protein sequence ID" value="VDR37950.1"/>
    <property type="molecule type" value="Genomic_DNA"/>
</dbReference>
<feature type="domain" description="Rhodanese" evidence="1">
    <location>
        <begin position="23"/>
        <end position="129"/>
    </location>
</feature>
<evidence type="ECO:0000313" key="2">
    <source>
        <dbReference type="EMBL" id="VDR37950.1"/>
    </source>
</evidence>
<accession>A0A3P8MA93</accession>
<dbReference type="SMART" id="SM00450">
    <property type="entry name" value="RHOD"/>
    <property type="match status" value="1"/>
</dbReference>
<evidence type="ECO:0000259" key="1">
    <source>
        <dbReference type="PROSITE" id="PS50206"/>
    </source>
</evidence>
<reference evidence="2 3" key="1">
    <citation type="submission" date="2018-12" db="EMBL/GenBank/DDBJ databases">
        <authorList>
            <consortium name="Pathogen Informatics"/>
        </authorList>
    </citation>
    <scope>NUCLEOTIDE SEQUENCE [LARGE SCALE GENOMIC DNA]</scope>
    <source>
        <strain evidence="2 3">NCTC10741</strain>
    </source>
</reference>
<dbReference type="SUPFAM" id="SSF52821">
    <property type="entry name" value="Rhodanese/Cell cycle control phosphatase"/>
    <property type="match status" value="1"/>
</dbReference>
<dbReference type="CDD" id="cd01522">
    <property type="entry name" value="RHOD_1"/>
    <property type="match status" value="1"/>
</dbReference>
<dbReference type="Pfam" id="PF00581">
    <property type="entry name" value="Rhodanese"/>
    <property type="match status" value="1"/>
</dbReference>
<dbReference type="Gene3D" id="3.40.250.10">
    <property type="entry name" value="Rhodanese-like domain"/>
    <property type="match status" value="1"/>
</dbReference>
<dbReference type="InterPro" id="IPR036873">
    <property type="entry name" value="Rhodanese-like_dom_sf"/>
</dbReference>
<dbReference type="PANTHER" id="PTHR47377:SF1">
    <property type="entry name" value="RHODANESE-LIKE DOMAIN-CONTAINING PROTEIN 4, CHLOROPLASTIC"/>
    <property type="match status" value="1"/>
</dbReference>
<dbReference type="PROSITE" id="PS50206">
    <property type="entry name" value="RHODANESE_3"/>
    <property type="match status" value="1"/>
</dbReference>
<sequence>MEEVLVSYAGDLTPREAWDLLEQDPAAVLVDCRTEAEWNYVGIPELSQVGRNPVLVEWQRYPDGALNPTFVEELRAKGVTDDAPVVFLCRSGHRSIGAAETATAAGVRRAYNVLDGFEGPLDALGHRGAAGWRADGLPWRQF</sequence>
<proteinExistence type="predicted"/>
<dbReference type="Proteomes" id="UP000271626">
    <property type="component" value="Chromosome"/>
</dbReference>
<gene>
    <name evidence="2" type="ORF">NCTC10741_01063</name>
</gene>
<organism evidence="2 3">
    <name type="scientific">Tsukamurella paurometabola</name>
    <name type="common">Corynebacterium paurometabolum</name>
    <dbReference type="NCBI Taxonomy" id="2061"/>
    <lineage>
        <taxon>Bacteria</taxon>
        <taxon>Bacillati</taxon>
        <taxon>Actinomycetota</taxon>
        <taxon>Actinomycetes</taxon>
        <taxon>Mycobacteriales</taxon>
        <taxon>Tsukamurellaceae</taxon>
        <taxon>Tsukamurella</taxon>
    </lineage>
</organism>
<protein>
    <submittedName>
        <fullName evidence="2">Rhodanese-like domain</fullName>
    </submittedName>
</protein>